<accession>A0A401XMA0</accession>
<dbReference type="CDD" id="cd06127">
    <property type="entry name" value="DEDDh"/>
    <property type="match status" value="1"/>
</dbReference>
<dbReference type="InterPro" id="IPR000305">
    <property type="entry name" value="GIY-YIG_endonuc"/>
</dbReference>
<keyword evidence="4" id="KW-0378">Hydrolase</keyword>
<feature type="domain" description="GIY-YIG" evidence="3">
    <location>
        <begin position="193"/>
        <end position="273"/>
    </location>
</feature>
<dbReference type="InterPro" id="IPR047296">
    <property type="entry name" value="GIY-YIG_UvrC_Cho"/>
</dbReference>
<evidence type="ECO:0000313" key="4">
    <source>
        <dbReference type="EMBL" id="GCD78122.1"/>
    </source>
</evidence>
<dbReference type="Pfam" id="PF00929">
    <property type="entry name" value="RNase_T"/>
    <property type="match status" value="1"/>
</dbReference>
<dbReference type="OrthoDB" id="9803913at2"/>
<comment type="function">
    <text evidence="1">DNA polymerase III is a complex, multichain enzyme responsible for most of the replicative synthesis in bacteria. The epsilon subunit contain the editing function and is a proofreading 3'-5' exonuclease.</text>
</comment>
<dbReference type="GO" id="GO:0045004">
    <property type="term" value="P:DNA replication proofreading"/>
    <property type="evidence" value="ECO:0007669"/>
    <property type="project" value="TreeGrafter"/>
</dbReference>
<dbReference type="PROSITE" id="PS50164">
    <property type="entry name" value="GIY_YIG"/>
    <property type="match status" value="1"/>
</dbReference>
<dbReference type="PANTHER" id="PTHR30231">
    <property type="entry name" value="DNA POLYMERASE III SUBUNIT EPSILON"/>
    <property type="match status" value="1"/>
</dbReference>
<dbReference type="GO" id="GO:0006289">
    <property type="term" value="P:nucleotide-excision repair"/>
    <property type="evidence" value="ECO:0007669"/>
    <property type="project" value="InterPro"/>
</dbReference>
<gene>
    <name evidence="4" type="ORF">JCM31826_16040</name>
</gene>
<dbReference type="InterPro" id="IPR012337">
    <property type="entry name" value="RNaseH-like_sf"/>
</dbReference>
<dbReference type="GO" id="GO:0005829">
    <property type="term" value="C:cytosol"/>
    <property type="evidence" value="ECO:0007669"/>
    <property type="project" value="TreeGrafter"/>
</dbReference>
<dbReference type="GO" id="GO:0003887">
    <property type="term" value="F:DNA-directed DNA polymerase activity"/>
    <property type="evidence" value="ECO:0007669"/>
    <property type="project" value="InterPro"/>
</dbReference>
<dbReference type="GO" id="GO:0003677">
    <property type="term" value="F:DNA binding"/>
    <property type="evidence" value="ECO:0007669"/>
    <property type="project" value="InterPro"/>
</dbReference>
<dbReference type="InterPro" id="IPR006054">
    <property type="entry name" value="DnaQ"/>
</dbReference>
<reference evidence="4 5" key="1">
    <citation type="submission" date="2018-11" db="EMBL/GenBank/DDBJ databases">
        <title>Schleiferia aggregans sp. nov., a moderately thermophilic heterotrophic bacterium isolated from microbial mats at a terrestrial hot spring.</title>
        <authorList>
            <person name="Iino T."/>
            <person name="Ohkuma M."/>
            <person name="Haruta S."/>
        </authorList>
    </citation>
    <scope>NUCLEOTIDE SEQUENCE [LARGE SCALE GENOMIC DNA]</scope>
    <source>
        <strain evidence="4 5">LA</strain>
    </source>
</reference>
<dbReference type="Gene3D" id="3.40.1440.10">
    <property type="entry name" value="GIY-YIG endonuclease"/>
    <property type="match status" value="1"/>
</dbReference>
<dbReference type="SMART" id="SM00479">
    <property type="entry name" value="EXOIII"/>
    <property type="match status" value="1"/>
</dbReference>
<organism evidence="4 5">
    <name type="scientific">Thermaurantimonas aggregans</name>
    <dbReference type="NCBI Taxonomy" id="2173829"/>
    <lineage>
        <taxon>Bacteria</taxon>
        <taxon>Pseudomonadati</taxon>
        <taxon>Bacteroidota</taxon>
        <taxon>Flavobacteriia</taxon>
        <taxon>Flavobacteriales</taxon>
        <taxon>Schleiferiaceae</taxon>
        <taxon>Thermaurantimonas</taxon>
    </lineage>
</organism>
<comment type="subunit">
    <text evidence="2">DNA polymerase III contains a core (composed of alpha, epsilon and theta chains) that associates with a tau subunit. This core dimerizes to form the POLIII' complex. PolIII' associates with the gamma complex (composed of gamma, delta, delta', psi and chi chains) and with the beta chain to form the complete DNA polymerase III complex.</text>
</comment>
<dbReference type="FunFam" id="3.30.420.10:FF:000045">
    <property type="entry name" value="3'-5' exonuclease DinG"/>
    <property type="match status" value="1"/>
</dbReference>
<dbReference type="Pfam" id="PF01541">
    <property type="entry name" value="GIY-YIG"/>
    <property type="match status" value="1"/>
</dbReference>
<comment type="caution">
    <text evidence="4">The sequence shown here is derived from an EMBL/GenBank/DDBJ whole genome shotgun (WGS) entry which is preliminary data.</text>
</comment>
<evidence type="ECO:0000313" key="5">
    <source>
        <dbReference type="Proteomes" id="UP000286715"/>
    </source>
</evidence>
<dbReference type="Proteomes" id="UP000286715">
    <property type="component" value="Unassembled WGS sequence"/>
</dbReference>
<dbReference type="SUPFAM" id="SSF82771">
    <property type="entry name" value="GIY-YIG endonuclease"/>
    <property type="match status" value="1"/>
</dbReference>
<dbReference type="AlphaFoldDB" id="A0A401XMA0"/>
<dbReference type="PANTHER" id="PTHR30231:SF41">
    <property type="entry name" value="DNA POLYMERASE III SUBUNIT EPSILON"/>
    <property type="match status" value="1"/>
</dbReference>
<keyword evidence="5" id="KW-1185">Reference proteome</keyword>
<dbReference type="InterPro" id="IPR035901">
    <property type="entry name" value="GIY-YIG_endonuc_sf"/>
</dbReference>
<dbReference type="EMBL" id="BHZE01000016">
    <property type="protein sequence ID" value="GCD78122.1"/>
    <property type="molecule type" value="Genomic_DNA"/>
</dbReference>
<evidence type="ECO:0000256" key="2">
    <source>
        <dbReference type="ARBA" id="ARBA00026073"/>
    </source>
</evidence>
<dbReference type="CDD" id="cd10434">
    <property type="entry name" value="GIY-YIG_UvrC_Cho"/>
    <property type="match status" value="1"/>
</dbReference>
<dbReference type="SUPFAM" id="SSF53098">
    <property type="entry name" value="Ribonuclease H-like"/>
    <property type="match status" value="1"/>
</dbReference>
<dbReference type="NCBIfam" id="TIGR00573">
    <property type="entry name" value="dnaq"/>
    <property type="match status" value="1"/>
</dbReference>
<keyword evidence="4" id="KW-0540">Nuclease</keyword>
<proteinExistence type="predicted"/>
<evidence type="ECO:0000259" key="3">
    <source>
        <dbReference type="PROSITE" id="PS50164"/>
    </source>
</evidence>
<protein>
    <submittedName>
        <fullName evidence="4">Exonuclease</fullName>
    </submittedName>
</protein>
<dbReference type="GO" id="GO:0008408">
    <property type="term" value="F:3'-5' exonuclease activity"/>
    <property type="evidence" value="ECO:0007669"/>
    <property type="project" value="TreeGrafter"/>
</dbReference>
<dbReference type="SMART" id="SM00465">
    <property type="entry name" value="GIYc"/>
    <property type="match status" value="1"/>
</dbReference>
<dbReference type="InterPro" id="IPR013520">
    <property type="entry name" value="Ribonucl_H"/>
</dbReference>
<dbReference type="RefSeq" id="WP_124398182.1">
    <property type="nucleotide sequence ID" value="NZ_BHZE01000016.1"/>
</dbReference>
<sequence length="447" mass="50834">MSNLYAVVDVETTGSRPGLAEITEIGIVLTDGTKILETWSSLVKPSVPIPSNIIALTGITNEMVQSARPFEQLADEVYSLLKNKIFIAHHVHFDYGFIKAAFAASGIHWEAEKICTSRLYRKLYQSDKSSLAWICTQLGIVNTRPHRALPDALATAEAFVKMLHHYRNISGKQFTTGVLRYTSPNTLTDQLPNSTGVYYLKNETGKILYVGKALNIKNRVYQHLRDPEKSRFIAQVSFLETHSHWLALLVEDSEIQRLWPPFNSAQRRPLKNWGIIYYYDGFGNIRLGITLEEKRHSSLAYFQNYRQAQEFLLTLVADYNLNPAMCGASAASAKYYDPQHNQVAEKVIRDLLAVKEVYSHFTGWVELKDHSWSGKVFLCFLEGILIGYSITAKGKPEVSNLKRLRIGIHTPYLLRALFSQASPSDFTYDPTLQQAFDHQEYPLLRFC</sequence>
<name>A0A401XMA0_9FLAO</name>
<evidence type="ECO:0000256" key="1">
    <source>
        <dbReference type="ARBA" id="ARBA00025483"/>
    </source>
</evidence>
<dbReference type="InterPro" id="IPR036397">
    <property type="entry name" value="RNaseH_sf"/>
</dbReference>
<dbReference type="Gene3D" id="3.30.420.10">
    <property type="entry name" value="Ribonuclease H-like superfamily/Ribonuclease H"/>
    <property type="match status" value="1"/>
</dbReference>
<keyword evidence="4" id="KW-0269">Exonuclease</keyword>